<proteinExistence type="predicted"/>
<keyword evidence="2" id="KW-0812">Transmembrane</keyword>
<evidence type="ECO:0000313" key="4">
    <source>
        <dbReference type="EMBL" id="EEN83698.1"/>
    </source>
</evidence>
<dbReference type="AlphaFoldDB" id="C3J814"/>
<feature type="region of interest" description="Disordered" evidence="1">
    <location>
        <begin position="285"/>
        <end position="315"/>
    </location>
</feature>
<protein>
    <submittedName>
        <fullName evidence="4">Gliding motility-associated protein GldL</fullName>
    </submittedName>
</protein>
<gene>
    <name evidence="4" type="primary">gldL</name>
    <name evidence="4" type="ORF">POREN0001_1257</name>
</gene>
<dbReference type="STRING" id="553175.POREN0001_1257"/>
<keyword evidence="2" id="KW-0472">Membrane</keyword>
<feature type="domain" description="Gliding motility protein GldL-like N-terminal" evidence="3">
    <location>
        <begin position="26"/>
        <end position="86"/>
    </location>
</feature>
<sequence>METNKKAGKLSLFLASRRGKKILNVAYSWGAAVVIVGALFKLLHWSFGDQMLFVGMMTEFLVFFISGFEQPEETYKWEQVFPELNAGLEGRSPQDIEQQRDYLSQRAEAARQRAESFEPSSPSHLGAAAPEVSLAGVLSQEELDHLRGSIQRLSGAIDQLSRLGEVTSGMTQQWQSINLQTLNEHTAQYNEQIAALGKNITGLNAAYEAQLRDVNQQIAAIEGINAGLDRMREMYEGSLGDSNAFRMENAHMARQLQDLNRIYARLLDAMTINMGGSMMSRNAYPDPYRQGYTPSYDAYPPSREEQYPNHRQTQQ</sequence>
<accession>C3J814</accession>
<dbReference type="EMBL" id="ACNN01000005">
    <property type="protein sequence ID" value="EEN83698.1"/>
    <property type="molecule type" value="Genomic_DNA"/>
</dbReference>
<dbReference type="InterPro" id="IPR055087">
    <property type="entry name" value="GldL-like_N"/>
</dbReference>
<organism evidence="4 5">
    <name type="scientific">Porphyromonas endodontalis (strain ATCC 35406 / DSM 24491 / JCM 8526 / CCUG 16442 / BCRC 14492 / NCTC 13058 / HG 370)</name>
    <name type="common">Bacteroides endodontalis</name>
    <dbReference type="NCBI Taxonomy" id="553175"/>
    <lineage>
        <taxon>Bacteria</taxon>
        <taxon>Pseudomonadati</taxon>
        <taxon>Bacteroidota</taxon>
        <taxon>Bacteroidia</taxon>
        <taxon>Bacteroidales</taxon>
        <taxon>Porphyromonadaceae</taxon>
        <taxon>Porphyromonas</taxon>
    </lineage>
</organism>
<dbReference type="Proteomes" id="UP000004295">
    <property type="component" value="Unassembled WGS sequence"/>
</dbReference>
<reference evidence="4 5" key="1">
    <citation type="submission" date="2009-04" db="EMBL/GenBank/DDBJ databases">
        <authorList>
            <person name="Sebastian Y."/>
            <person name="Madupu R."/>
            <person name="Durkin A.S."/>
            <person name="Torralba M."/>
            <person name="Methe B."/>
            <person name="Sutton G.G."/>
            <person name="Strausberg R.L."/>
            <person name="Nelson K.E."/>
        </authorList>
    </citation>
    <scope>NUCLEOTIDE SEQUENCE [LARGE SCALE GENOMIC DNA]</scope>
    <source>
        <strain evidence="5">ATCC 35406 / BCRC 14492 / JCM 8526 / NCTC 13058 / HG 370</strain>
    </source>
</reference>
<comment type="caution">
    <text evidence="4">The sequence shown here is derived from an EMBL/GenBank/DDBJ whole genome shotgun (WGS) entry which is preliminary data.</text>
</comment>
<dbReference type="NCBIfam" id="TIGR03513">
    <property type="entry name" value="GldL_gliding"/>
    <property type="match status" value="1"/>
</dbReference>
<dbReference type="Pfam" id="PF22827">
    <property type="entry name" value="GldL_N"/>
    <property type="match status" value="1"/>
</dbReference>
<keyword evidence="5" id="KW-1185">Reference proteome</keyword>
<evidence type="ECO:0000313" key="5">
    <source>
        <dbReference type="Proteomes" id="UP000004295"/>
    </source>
</evidence>
<dbReference type="InterPro" id="IPR019852">
    <property type="entry name" value="Motility-assoc_prot_GldL"/>
</dbReference>
<keyword evidence="2" id="KW-1133">Transmembrane helix</keyword>
<dbReference type="RefSeq" id="WP_004332165.1">
    <property type="nucleotide sequence ID" value="NZ_ACNN01000005.1"/>
</dbReference>
<dbReference type="eggNOG" id="ENOG502Z8HM">
    <property type="taxonomic scope" value="Bacteria"/>
</dbReference>
<feature type="transmembrane region" description="Helical" evidence="2">
    <location>
        <begin position="21"/>
        <end position="44"/>
    </location>
</feature>
<dbReference type="GeneID" id="93365571"/>
<evidence type="ECO:0000256" key="2">
    <source>
        <dbReference type="SAM" id="Phobius"/>
    </source>
</evidence>
<evidence type="ECO:0000259" key="3">
    <source>
        <dbReference type="Pfam" id="PF22827"/>
    </source>
</evidence>
<name>C3J814_POREA</name>
<evidence type="ECO:0000256" key="1">
    <source>
        <dbReference type="SAM" id="MobiDB-lite"/>
    </source>
</evidence>